<name>A0A0X8XB85_HALHR</name>
<proteinExistence type="predicted"/>
<dbReference type="KEGG" id="hhk:HH1059_19940"/>
<dbReference type="Pfam" id="PF04205">
    <property type="entry name" value="FMN_bind"/>
    <property type="match status" value="1"/>
</dbReference>
<protein>
    <recommendedName>
        <fullName evidence="2">FMN-binding domain-containing protein</fullName>
    </recommendedName>
</protein>
<accession>A0A0X8XB85</accession>
<feature type="compositionally biased region" description="Polar residues" evidence="1">
    <location>
        <begin position="11"/>
        <end position="20"/>
    </location>
</feature>
<dbReference type="EMBL" id="AP017372">
    <property type="protein sequence ID" value="BAU58699.1"/>
    <property type="molecule type" value="Genomic_DNA"/>
</dbReference>
<dbReference type="GO" id="GO:0016020">
    <property type="term" value="C:membrane"/>
    <property type="evidence" value="ECO:0007669"/>
    <property type="project" value="InterPro"/>
</dbReference>
<gene>
    <name evidence="3" type="ORF">HH1059_19940</name>
</gene>
<dbReference type="Proteomes" id="UP000218890">
    <property type="component" value="Chromosome"/>
</dbReference>
<keyword evidence="4" id="KW-1185">Reference proteome</keyword>
<evidence type="ECO:0000256" key="1">
    <source>
        <dbReference type="SAM" id="MobiDB-lite"/>
    </source>
</evidence>
<dbReference type="InterPro" id="IPR007329">
    <property type="entry name" value="FMN-bd"/>
</dbReference>
<evidence type="ECO:0000313" key="3">
    <source>
        <dbReference type="EMBL" id="BAU58699.1"/>
    </source>
</evidence>
<feature type="region of interest" description="Disordered" evidence="1">
    <location>
        <begin position="1"/>
        <end position="20"/>
    </location>
</feature>
<dbReference type="Gene3D" id="3.90.1010.20">
    <property type="match status" value="1"/>
</dbReference>
<evidence type="ECO:0000313" key="4">
    <source>
        <dbReference type="Proteomes" id="UP000218890"/>
    </source>
</evidence>
<reference evidence="3" key="1">
    <citation type="submission" date="2016-02" db="EMBL/GenBank/DDBJ databases">
        <title>Halorhodospira halochloris DSM-1059 complete genome, version 2.</title>
        <authorList>
            <person name="Tsukatani Y."/>
        </authorList>
    </citation>
    <scope>NUCLEOTIDE SEQUENCE</scope>
    <source>
        <strain evidence="3">DSM 1059</strain>
    </source>
</reference>
<organism evidence="3 4">
    <name type="scientific">Halorhodospira halochloris</name>
    <name type="common">Ectothiorhodospira halochloris</name>
    <dbReference type="NCBI Taxonomy" id="1052"/>
    <lineage>
        <taxon>Bacteria</taxon>
        <taxon>Pseudomonadati</taxon>
        <taxon>Pseudomonadota</taxon>
        <taxon>Gammaproteobacteria</taxon>
        <taxon>Chromatiales</taxon>
        <taxon>Ectothiorhodospiraceae</taxon>
        <taxon>Halorhodospira</taxon>
    </lineage>
</organism>
<feature type="domain" description="FMN-binding" evidence="2">
    <location>
        <begin position="37"/>
        <end position="134"/>
    </location>
</feature>
<sequence length="143" mass="15639">MLLSVGCEQGGQHNTSGNANNYDDGTYRGGFFDRDEIQVVVEVTLKDNTVTQANFRHLSYSGVDYLGSDNEAVTGIGKQYKALLKQLIDNDIDSVLPRLYEPGELLGEYDDVDGVSAATIRSAKVISAIRDALNRGIYSHPDH</sequence>
<dbReference type="GO" id="GO:0010181">
    <property type="term" value="F:FMN binding"/>
    <property type="evidence" value="ECO:0007669"/>
    <property type="project" value="InterPro"/>
</dbReference>
<evidence type="ECO:0000259" key="2">
    <source>
        <dbReference type="Pfam" id="PF04205"/>
    </source>
</evidence>
<dbReference type="AlphaFoldDB" id="A0A0X8XB85"/>